<dbReference type="InterPro" id="IPR019133">
    <property type="entry name" value="MIC60"/>
</dbReference>
<evidence type="ECO:0000313" key="7">
    <source>
        <dbReference type="Proteomes" id="UP000191987"/>
    </source>
</evidence>
<feature type="compositionally biased region" description="Low complexity" evidence="5">
    <location>
        <begin position="128"/>
        <end position="180"/>
    </location>
</feature>
<evidence type="ECO:0000256" key="3">
    <source>
        <dbReference type="ARBA" id="ARBA00022989"/>
    </source>
</evidence>
<keyword evidence="3" id="KW-1133">Transmembrane helix</keyword>
<dbReference type="RefSeq" id="WP_080815641.1">
    <property type="nucleotide sequence ID" value="NZ_LT009748.1"/>
</dbReference>
<feature type="region of interest" description="Disordered" evidence="5">
    <location>
        <begin position="1"/>
        <end position="189"/>
    </location>
</feature>
<sequence>MVSGKPPRHSKSKAEPVTIDLDAKDVKAISVDVDAAKTDEKPGDKTPEATAEPGVSDTKPEAAATGNPAPIWDQPRKTPIEPEPNVGKAESVATAPKAESAADNQPADRQKEPVSPAPVPPKADTKPSTGTIGTSAAAAAATAAKPAFDSTASSSASSGATAAKPTTATSASGPAKPSTPQQAERKQAATSGLIAAGIVGGLVALAAAGSMQYAGILPSFNAGTTGSEEIAALKTDLGSLRQQLANAPAADTSALEQRIATLEGAKGEAPQVDGLSEKIAALESTLQSERSAQASATAELTRRLADAEAKINEPRDDIEVARAIASAALKAAIDRGGPFLTELDTLSKVTPDDPAIASLQSFAATGVPSRSELMQKFPDVANAMLSAINQPDPNQGIMERLTESAFSLVKVRPVGNIEGETPDAMIARMENKLRNGDLQGAALEWNGLPDAAKGASADYKKSLDARIEVENLVGGTLNRAITSTGRQG</sequence>
<accession>A0A1S7PVW0</accession>
<keyword evidence="2" id="KW-0812">Transmembrane</keyword>
<keyword evidence="4" id="KW-0472">Membrane</keyword>
<evidence type="ECO:0000313" key="6">
    <source>
        <dbReference type="EMBL" id="CUX27229.1"/>
    </source>
</evidence>
<comment type="subcellular location">
    <subcellularLocation>
        <location evidence="1">Membrane</location>
    </subcellularLocation>
</comment>
<organism evidence="6 7">
    <name type="scientific">Agrobacterium deltaense Zutra 3/1</name>
    <dbReference type="NCBI Taxonomy" id="1183427"/>
    <lineage>
        <taxon>Bacteria</taxon>
        <taxon>Pseudomonadati</taxon>
        <taxon>Pseudomonadota</taxon>
        <taxon>Alphaproteobacteria</taxon>
        <taxon>Hyphomicrobiales</taxon>
        <taxon>Rhizobiaceae</taxon>
        <taxon>Rhizobium/Agrobacterium group</taxon>
        <taxon>Agrobacterium</taxon>
    </lineage>
</organism>
<protein>
    <recommendedName>
        <fullName evidence="8">Mitochondrial inner membrane protein</fullName>
    </recommendedName>
</protein>
<evidence type="ECO:0000256" key="2">
    <source>
        <dbReference type="ARBA" id="ARBA00022692"/>
    </source>
</evidence>
<evidence type="ECO:0008006" key="8">
    <source>
        <dbReference type="Google" id="ProtNLM"/>
    </source>
</evidence>
<dbReference type="EMBL" id="FBWG01000012">
    <property type="protein sequence ID" value="CUX27229.1"/>
    <property type="molecule type" value="Genomic_DNA"/>
</dbReference>
<gene>
    <name evidence="6" type="ORF">AGR7C_Cc20076</name>
</gene>
<dbReference type="AlphaFoldDB" id="A0A1S7PVW0"/>
<feature type="compositionally biased region" description="Basic residues" evidence="5">
    <location>
        <begin position="1"/>
        <end position="11"/>
    </location>
</feature>
<dbReference type="GO" id="GO:0016020">
    <property type="term" value="C:membrane"/>
    <property type="evidence" value="ECO:0007669"/>
    <property type="project" value="UniProtKB-SubCell"/>
</dbReference>
<evidence type="ECO:0000256" key="4">
    <source>
        <dbReference type="ARBA" id="ARBA00023136"/>
    </source>
</evidence>
<proteinExistence type="predicted"/>
<dbReference type="Proteomes" id="UP000191987">
    <property type="component" value="Unassembled WGS sequence"/>
</dbReference>
<reference evidence="6 7" key="1">
    <citation type="submission" date="2016-01" db="EMBL/GenBank/DDBJ databases">
        <authorList>
            <person name="Oliw E.H."/>
        </authorList>
    </citation>
    <scope>NUCLEOTIDE SEQUENCE [LARGE SCALE GENOMIC DNA]</scope>
    <source>
        <strain evidence="6 7">Zutra 3-1</strain>
    </source>
</reference>
<name>A0A1S7PVW0_9HYPH</name>
<evidence type="ECO:0000256" key="1">
    <source>
        <dbReference type="ARBA" id="ARBA00004370"/>
    </source>
</evidence>
<feature type="compositionally biased region" description="Basic and acidic residues" evidence="5">
    <location>
        <begin position="34"/>
        <end position="47"/>
    </location>
</feature>
<dbReference type="Pfam" id="PF09731">
    <property type="entry name" value="Mitofilin"/>
    <property type="match status" value="1"/>
</dbReference>
<evidence type="ECO:0000256" key="5">
    <source>
        <dbReference type="SAM" id="MobiDB-lite"/>
    </source>
</evidence>